<feature type="compositionally biased region" description="Basic and acidic residues" evidence="1">
    <location>
        <begin position="48"/>
        <end position="59"/>
    </location>
</feature>
<dbReference type="Proteomes" id="UP001143705">
    <property type="component" value="Segment"/>
</dbReference>
<protein>
    <submittedName>
        <fullName evidence="2">Membrane protein US8A</fullName>
    </submittedName>
</protein>
<dbReference type="RefSeq" id="YP_010801475.1">
    <property type="nucleotide sequence ID" value="NC_076964.1"/>
</dbReference>
<evidence type="ECO:0000313" key="3">
    <source>
        <dbReference type="Proteomes" id="UP001143705"/>
    </source>
</evidence>
<feature type="region of interest" description="Disordered" evidence="1">
    <location>
        <begin position="47"/>
        <end position="104"/>
    </location>
</feature>
<feature type="region of interest" description="Disordered" evidence="1">
    <location>
        <begin position="1"/>
        <end position="22"/>
    </location>
</feature>
<dbReference type="GeneID" id="80540184"/>
<sequence length="141" mass="14871">MSRGSQIPEAALGNQHRATSGARARRIIAVSASGTFQDFINSISRYRRSSDSETDRIADSESESDEPCCAGDGAAAPNGPLDRASPPPGAGTPTKTAAASPQKPKHSLLFNIASRVIPDLLLAVAVPVVYELYTEYCAREP</sequence>
<name>A0A7S9VMC2_9ALPH</name>
<dbReference type="EMBL" id="MT012704">
    <property type="protein sequence ID" value="QPI70186.1"/>
    <property type="molecule type" value="Genomic_DNA"/>
</dbReference>
<reference evidence="2" key="1">
    <citation type="journal article" date="2020" name="Emerg. Infect. Dis.">
        <title>Identification of a Novel alpha-herpesvirus Associated with Ulcerative Stomatitis in Donkeys.</title>
        <authorList>
            <person name="Martella V."/>
            <person name="Lanave G."/>
            <person name="Camero M."/>
            <person name="Larocca V."/>
            <person name="Lorusso E."/>
            <person name="Catella C."/>
            <person name="Capozza P."/>
            <person name="Tempesta M."/>
            <person name="Buonavoglia C."/>
        </authorList>
    </citation>
    <scope>NUCLEOTIDE SEQUENCE</scope>
    <source>
        <strain evidence="2">AsHV/Bari/2011/740</strain>
    </source>
</reference>
<organism evidence="2 3">
    <name type="scientific">Equid herpesvirus 6</name>
    <dbReference type="NCBI Taxonomy" id="173566"/>
    <lineage>
        <taxon>Viruses</taxon>
        <taxon>Duplodnaviria</taxon>
        <taxon>Heunggongvirae</taxon>
        <taxon>Peploviricota</taxon>
        <taxon>Herviviricetes</taxon>
        <taxon>Herpesvirales</taxon>
        <taxon>Orthoherpesviridae</taxon>
        <taxon>Alphaherpesvirinae</taxon>
        <taxon>Varicellovirus</taxon>
    </lineage>
</organism>
<accession>A0A7S9VMC2</accession>
<keyword evidence="3" id="KW-1185">Reference proteome</keyword>
<evidence type="ECO:0000256" key="1">
    <source>
        <dbReference type="SAM" id="MobiDB-lite"/>
    </source>
</evidence>
<dbReference type="KEGG" id="vg:80540184"/>
<evidence type="ECO:0000313" key="2">
    <source>
        <dbReference type="EMBL" id="QPI70186.1"/>
    </source>
</evidence>
<proteinExistence type="predicted"/>
<feature type="compositionally biased region" description="Low complexity" evidence="1">
    <location>
        <begin position="91"/>
        <end position="101"/>
    </location>
</feature>